<dbReference type="InterPro" id="IPR018060">
    <property type="entry name" value="HTH_AraC"/>
</dbReference>
<dbReference type="KEGG" id="kak:Kalk_03785"/>
<keyword evidence="1" id="KW-0805">Transcription regulation</keyword>
<protein>
    <recommendedName>
        <fullName evidence="4">HTH araC/xylS-type domain-containing protein</fullName>
    </recommendedName>
</protein>
<dbReference type="Gene3D" id="1.10.10.60">
    <property type="entry name" value="Homeodomain-like"/>
    <property type="match status" value="1"/>
</dbReference>
<keyword evidence="6" id="KW-1185">Reference proteome</keyword>
<dbReference type="Pfam" id="PF12833">
    <property type="entry name" value="HTH_18"/>
    <property type="match status" value="1"/>
</dbReference>
<proteinExistence type="predicted"/>
<dbReference type="PANTHER" id="PTHR47894">
    <property type="entry name" value="HTH-TYPE TRANSCRIPTIONAL REGULATOR GADX"/>
    <property type="match status" value="1"/>
</dbReference>
<dbReference type="InterPro" id="IPR032687">
    <property type="entry name" value="AraC-type_N"/>
</dbReference>
<keyword evidence="3" id="KW-0804">Transcription</keyword>
<reference evidence="6" key="1">
    <citation type="submission" date="2017-08" db="EMBL/GenBank/DDBJ databases">
        <title>Direct submision.</title>
        <authorList>
            <person name="Kim S.-J."/>
            <person name="Rhee S.-K."/>
        </authorList>
    </citation>
    <scope>NUCLEOTIDE SEQUENCE [LARGE SCALE GENOMIC DNA]</scope>
    <source>
        <strain evidence="6">GI5</strain>
    </source>
</reference>
<evidence type="ECO:0000256" key="3">
    <source>
        <dbReference type="ARBA" id="ARBA00023163"/>
    </source>
</evidence>
<dbReference type="GO" id="GO:0000976">
    <property type="term" value="F:transcription cis-regulatory region binding"/>
    <property type="evidence" value="ECO:0007669"/>
    <property type="project" value="TreeGrafter"/>
</dbReference>
<dbReference type="Proteomes" id="UP000235116">
    <property type="component" value="Chromosome"/>
</dbReference>
<dbReference type="AlphaFoldDB" id="A0A2K9LH75"/>
<evidence type="ECO:0000313" key="5">
    <source>
        <dbReference type="EMBL" id="AUM11590.1"/>
    </source>
</evidence>
<dbReference type="GO" id="GO:0005829">
    <property type="term" value="C:cytosol"/>
    <property type="evidence" value="ECO:0007669"/>
    <property type="project" value="TreeGrafter"/>
</dbReference>
<dbReference type="Pfam" id="PF12625">
    <property type="entry name" value="Arabinose_bd"/>
    <property type="match status" value="1"/>
</dbReference>
<dbReference type="GO" id="GO:0003700">
    <property type="term" value="F:DNA-binding transcription factor activity"/>
    <property type="evidence" value="ECO:0007669"/>
    <property type="project" value="InterPro"/>
</dbReference>
<dbReference type="PRINTS" id="PR00032">
    <property type="entry name" value="HTHARAC"/>
</dbReference>
<dbReference type="InterPro" id="IPR020449">
    <property type="entry name" value="Tscrpt_reg_AraC-type_HTH"/>
</dbReference>
<evidence type="ECO:0000313" key="6">
    <source>
        <dbReference type="Proteomes" id="UP000235116"/>
    </source>
</evidence>
<keyword evidence="2" id="KW-0238">DNA-binding</keyword>
<evidence type="ECO:0000256" key="1">
    <source>
        <dbReference type="ARBA" id="ARBA00023015"/>
    </source>
</evidence>
<dbReference type="PANTHER" id="PTHR47894:SF1">
    <property type="entry name" value="HTH-TYPE TRANSCRIPTIONAL REGULATOR VQSM"/>
    <property type="match status" value="1"/>
</dbReference>
<dbReference type="EMBL" id="CP022684">
    <property type="protein sequence ID" value="AUM11590.1"/>
    <property type="molecule type" value="Genomic_DNA"/>
</dbReference>
<evidence type="ECO:0000256" key="2">
    <source>
        <dbReference type="ARBA" id="ARBA00023125"/>
    </source>
</evidence>
<organism evidence="5 6">
    <name type="scientific">Ketobacter alkanivorans</name>
    <dbReference type="NCBI Taxonomy" id="1917421"/>
    <lineage>
        <taxon>Bacteria</taxon>
        <taxon>Pseudomonadati</taxon>
        <taxon>Pseudomonadota</taxon>
        <taxon>Gammaproteobacteria</taxon>
        <taxon>Pseudomonadales</taxon>
        <taxon>Ketobacteraceae</taxon>
        <taxon>Ketobacter</taxon>
    </lineage>
</organism>
<accession>A0A2K9LH75</accession>
<dbReference type="PROSITE" id="PS01124">
    <property type="entry name" value="HTH_ARAC_FAMILY_2"/>
    <property type="match status" value="1"/>
</dbReference>
<dbReference type="SUPFAM" id="SSF46689">
    <property type="entry name" value="Homeodomain-like"/>
    <property type="match status" value="1"/>
</dbReference>
<dbReference type="SMART" id="SM00342">
    <property type="entry name" value="HTH_ARAC"/>
    <property type="match status" value="1"/>
</dbReference>
<sequence>MSSAGATFPRTNLNLLAKMKTNTVSVHYVNACLERAKQAGLDIQPFITRLDVSPEILQDPTARIPSEEYVRLAIHLVMATNDEFLLLGGIPRTRPGTFALMAHATMPAGNLQRGILRCFQFYNLLVDDIHFKLSKRNDEAIISLRFDNPELDWDHQTADSVLVLLHRFFSWLIGQRLELTQVSLSGEPPVHRQEYQRLFRTRILFNQPLNALHFKQKHLDNPITQNESTLKEFLRDAPYNLVVIPDNDDSLTAKIRAIIGNDFRHEFPDFESVARSLNSTPQTLRRHLKHEGTSYQEIKDTMRRDAAIYYLNRSQLTINEIAELMGFSEPSTFHRAFKKWTGLTPGAYRQNSDQELL</sequence>
<gene>
    <name evidence="5" type="ORF">Kalk_03785</name>
</gene>
<evidence type="ECO:0000259" key="4">
    <source>
        <dbReference type="PROSITE" id="PS01124"/>
    </source>
</evidence>
<feature type="domain" description="HTH araC/xylS-type" evidence="4">
    <location>
        <begin position="253"/>
        <end position="351"/>
    </location>
</feature>
<name>A0A2K9LH75_9GAMM</name>
<dbReference type="InterPro" id="IPR009057">
    <property type="entry name" value="Homeodomain-like_sf"/>
</dbReference>